<name>A0AAQ4FHV1_AMBAM</name>
<gene>
    <name evidence="2" type="ORF">V5799_023668</name>
</gene>
<organism evidence="2 3">
    <name type="scientific">Amblyomma americanum</name>
    <name type="common">Lone star tick</name>
    <dbReference type="NCBI Taxonomy" id="6943"/>
    <lineage>
        <taxon>Eukaryota</taxon>
        <taxon>Metazoa</taxon>
        <taxon>Ecdysozoa</taxon>
        <taxon>Arthropoda</taxon>
        <taxon>Chelicerata</taxon>
        <taxon>Arachnida</taxon>
        <taxon>Acari</taxon>
        <taxon>Parasitiformes</taxon>
        <taxon>Ixodida</taxon>
        <taxon>Ixodoidea</taxon>
        <taxon>Ixodidae</taxon>
        <taxon>Amblyomminae</taxon>
        <taxon>Amblyomma</taxon>
    </lineage>
</organism>
<accession>A0AAQ4FHV1</accession>
<feature type="region of interest" description="Disordered" evidence="1">
    <location>
        <begin position="1"/>
        <end position="21"/>
    </location>
</feature>
<reference evidence="2 3" key="1">
    <citation type="journal article" date="2023" name="Arcadia Sci">
        <title>De novo assembly of a long-read Amblyomma americanum tick genome.</title>
        <authorList>
            <person name="Chou S."/>
            <person name="Poskanzer K.E."/>
            <person name="Rollins M."/>
            <person name="Thuy-Boun P.S."/>
        </authorList>
    </citation>
    <scope>NUCLEOTIDE SEQUENCE [LARGE SCALE GENOMIC DNA]</scope>
    <source>
        <strain evidence="2">F_SG_1</strain>
        <tissue evidence="2">Salivary glands</tissue>
    </source>
</reference>
<sequence length="97" mass="10792">METKPKPPQSDRFAKARLRAKPSLSKSSFPARLNMDAVCRCGCCGVSQVCEWLSTPGCHRKRCAAKRGGWPSLCGQVCAPDRRRSLGSLESVQRWIR</sequence>
<comment type="caution">
    <text evidence="2">The sequence shown here is derived from an EMBL/GenBank/DDBJ whole genome shotgun (WGS) entry which is preliminary data.</text>
</comment>
<keyword evidence="3" id="KW-1185">Reference proteome</keyword>
<evidence type="ECO:0000313" key="2">
    <source>
        <dbReference type="EMBL" id="KAK8786556.1"/>
    </source>
</evidence>
<evidence type="ECO:0000256" key="1">
    <source>
        <dbReference type="SAM" id="MobiDB-lite"/>
    </source>
</evidence>
<dbReference type="AlphaFoldDB" id="A0AAQ4FHV1"/>
<evidence type="ECO:0000313" key="3">
    <source>
        <dbReference type="Proteomes" id="UP001321473"/>
    </source>
</evidence>
<proteinExistence type="predicted"/>
<dbReference type="EMBL" id="JARKHS020002656">
    <property type="protein sequence ID" value="KAK8786556.1"/>
    <property type="molecule type" value="Genomic_DNA"/>
</dbReference>
<protein>
    <submittedName>
        <fullName evidence="2">Uncharacterized protein</fullName>
    </submittedName>
</protein>
<dbReference type="Proteomes" id="UP001321473">
    <property type="component" value="Unassembled WGS sequence"/>
</dbReference>